<reference evidence="1" key="1">
    <citation type="submission" date="2013-10" db="EMBL/GenBank/DDBJ databases">
        <title>Genomic analysis of the causative agents of coccidiosis in chickens.</title>
        <authorList>
            <person name="Reid A.J."/>
            <person name="Blake D."/>
            <person name="Billington K."/>
            <person name="Browne H."/>
            <person name="Dunn M."/>
            <person name="Hung S."/>
            <person name="Kawahara F."/>
            <person name="Miranda-Saavedra D."/>
            <person name="Mourier T."/>
            <person name="Nagra H."/>
            <person name="Otto T.D."/>
            <person name="Rawlings N."/>
            <person name="Sanchez A."/>
            <person name="Sanders M."/>
            <person name="Subramaniam C."/>
            <person name="Tay Y."/>
            <person name="Dear P."/>
            <person name="Doerig C."/>
            <person name="Gruber A."/>
            <person name="Parkinson J."/>
            <person name="Shirley M."/>
            <person name="Wan K.L."/>
            <person name="Berriman M."/>
            <person name="Tomley F."/>
            <person name="Pain A."/>
        </authorList>
    </citation>
    <scope>NUCLEOTIDE SEQUENCE [LARGE SCALE GENOMIC DNA]</scope>
    <source>
        <strain evidence="1">Houghton</strain>
    </source>
</reference>
<proteinExistence type="predicted"/>
<evidence type="ECO:0000313" key="1">
    <source>
        <dbReference type="EMBL" id="CDJ33836.1"/>
    </source>
</evidence>
<gene>
    <name evidence="1" type="ORF">EMH_0085760</name>
</gene>
<organism evidence="1 2">
    <name type="scientific">Eimeria mitis</name>
    <dbReference type="NCBI Taxonomy" id="44415"/>
    <lineage>
        <taxon>Eukaryota</taxon>
        <taxon>Sar</taxon>
        <taxon>Alveolata</taxon>
        <taxon>Apicomplexa</taxon>
        <taxon>Conoidasida</taxon>
        <taxon>Coccidia</taxon>
        <taxon>Eucoccidiorida</taxon>
        <taxon>Eimeriorina</taxon>
        <taxon>Eimeriidae</taxon>
        <taxon>Eimeria</taxon>
    </lineage>
</organism>
<dbReference type="GeneID" id="25382915"/>
<accession>U6KAN7</accession>
<dbReference type="EMBL" id="HG685724">
    <property type="protein sequence ID" value="CDJ33836.1"/>
    <property type="molecule type" value="Genomic_DNA"/>
</dbReference>
<evidence type="ECO:0000313" key="2">
    <source>
        <dbReference type="Proteomes" id="UP000030744"/>
    </source>
</evidence>
<dbReference type="OrthoDB" id="347184at2759"/>
<reference evidence="1" key="2">
    <citation type="submission" date="2013-10" db="EMBL/GenBank/DDBJ databases">
        <authorList>
            <person name="Aslett M."/>
        </authorList>
    </citation>
    <scope>NUCLEOTIDE SEQUENCE [LARGE SCALE GENOMIC DNA]</scope>
    <source>
        <strain evidence="1">Houghton</strain>
    </source>
</reference>
<protein>
    <submittedName>
        <fullName evidence="1">Uncharacterized protein</fullName>
    </submittedName>
</protein>
<dbReference type="Proteomes" id="UP000030744">
    <property type="component" value="Unassembled WGS sequence"/>
</dbReference>
<dbReference type="VEuPathDB" id="ToxoDB:EMH_0085760"/>
<dbReference type="AlphaFoldDB" id="U6KAN7"/>
<name>U6KAN7_9EIME</name>
<keyword evidence="2" id="KW-1185">Reference proteome</keyword>
<dbReference type="RefSeq" id="XP_013356399.1">
    <property type="nucleotide sequence ID" value="XM_013500945.1"/>
</dbReference>
<sequence>MGGGVYQLRKLLLSGRVADALDQLNATFSAADPRRDETLGEFHLLAGWSRFAALNFPVAFQHFYHAPLDLGHLLAFWRRMWPSWLQMPLTKETQTLLSQNPPSLMPPPMELTEFVKEITAKDRKPSETEAQLKAKQQVLIEAIA</sequence>